<protein>
    <submittedName>
        <fullName evidence="2">Phospholipid transport system substrate-binding protein</fullName>
    </submittedName>
</protein>
<dbReference type="InterPro" id="IPR042245">
    <property type="entry name" value="Tgt2/MlaC_sf"/>
</dbReference>
<dbReference type="Gene3D" id="3.10.450.710">
    <property type="entry name" value="Tgt2/MlaC"/>
    <property type="match status" value="1"/>
</dbReference>
<dbReference type="EMBL" id="FMWD01000001">
    <property type="protein sequence ID" value="SCZ50565.1"/>
    <property type="molecule type" value="Genomic_DNA"/>
</dbReference>
<dbReference type="STRING" id="415747.SAMN03097708_00446"/>
<dbReference type="Proteomes" id="UP000199648">
    <property type="component" value="Unassembled WGS sequence"/>
</dbReference>
<dbReference type="OrthoDB" id="9787053at2"/>
<dbReference type="PANTHER" id="PTHR36573">
    <property type="entry name" value="INTERMEMBRANE PHOSPHOLIPID TRANSPORT SYSTEM BINDING PROTEIN MLAC"/>
    <property type="match status" value="1"/>
</dbReference>
<reference evidence="2 3" key="1">
    <citation type="submission" date="2016-10" db="EMBL/GenBank/DDBJ databases">
        <authorList>
            <person name="de Groot N.N."/>
        </authorList>
    </citation>
    <scope>NUCLEOTIDE SEQUENCE [LARGE SCALE GENOMIC DNA]</scope>
    <source>
        <strain evidence="2 3">HLD2</strain>
    </source>
</reference>
<keyword evidence="1" id="KW-0732">Signal</keyword>
<feature type="chain" id="PRO_5011562564" evidence="1">
    <location>
        <begin position="25"/>
        <end position="209"/>
    </location>
</feature>
<organism evidence="2 3">
    <name type="scientific">Thiohalomonas denitrificans</name>
    <dbReference type="NCBI Taxonomy" id="415747"/>
    <lineage>
        <taxon>Bacteria</taxon>
        <taxon>Pseudomonadati</taxon>
        <taxon>Pseudomonadota</taxon>
        <taxon>Gammaproteobacteria</taxon>
        <taxon>Thiohalomonadales</taxon>
        <taxon>Thiohalomonadaceae</taxon>
        <taxon>Thiohalomonas</taxon>
    </lineage>
</organism>
<dbReference type="Pfam" id="PF05494">
    <property type="entry name" value="MlaC"/>
    <property type="match status" value="1"/>
</dbReference>
<sequence>MKRIRGIVLWGLTAWFLCAGPAAAQSQSAEEAQSLVRETTDAVLSRLEAKRETLQQNPEELYALIEDIVLPHFDFEAMSRLVLARHWRTASEEQRRQFVEEFRRLLVRTYGTALLEYSGETINYRPVHAEENADRVSVPTEVVSDRGGPSIPIDYRLHQADGKWLVYDISVDGVSLLLNYRNEYNSVVRREGMDTLLERMSEKNGRAPS</sequence>
<dbReference type="RefSeq" id="WP_092992129.1">
    <property type="nucleotide sequence ID" value="NZ_FMWD01000001.1"/>
</dbReference>
<dbReference type="AlphaFoldDB" id="A0A1G5PLY4"/>
<proteinExistence type="predicted"/>
<dbReference type="PIRSF" id="PIRSF004649">
    <property type="entry name" value="MlaC"/>
    <property type="match status" value="1"/>
</dbReference>
<feature type="signal peptide" evidence="1">
    <location>
        <begin position="1"/>
        <end position="24"/>
    </location>
</feature>
<evidence type="ECO:0000313" key="2">
    <source>
        <dbReference type="EMBL" id="SCZ50565.1"/>
    </source>
</evidence>
<dbReference type="PANTHER" id="PTHR36573:SF1">
    <property type="entry name" value="INTERMEMBRANE PHOSPHOLIPID TRANSPORT SYSTEM BINDING PROTEIN MLAC"/>
    <property type="match status" value="1"/>
</dbReference>
<gene>
    <name evidence="2" type="ORF">SAMN03097708_00446</name>
</gene>
<evidence type="ECO:0000313" key="3">
    <source>
        <dbReference type="Proteomes" id="UP000199648"/>
    </source>
</evidence>
<evidence type="ECO:0000256" key="1">
    <source>
        <dbReference type="SAM" id="SignalP"/>
    </source>
</evidence>
<accession>A0A1G5PLY4</accession>
<dbReference type="InterPro" id="IPR008869">
    <property type="entry name" value="MlaC/ttg2D"/>
</dbReference>
<keyword evidence="3" id="KW-1185">Reference proteome</keyword>
<name>A0A1G5PLY4_9GAMM</name>